<comment type="similarity">
    <text evidence="16">Belongs to the SEDS family. FtsW subfamily.</text>
</comment>
<evidence type="ECO:0000256" key="18">
    <source>
        <dbReference type="ARBA" id="ARBA00041418"/>
    </source>
</evidence>
<keyword evidence="6" id="KW-0808">Transferase</keyword>
<evidence type="ECO:0000256" key="11">
    <source>
        <dbReference type="ARBA" id="ARBA00023136"/>
    </source>
</evidence>
<evidence type="ECO:0000256" key="12">
    <source>
        <dbReference type="ARBA" id="ARBA00023306"/>
    </source>
</evidence>
<dbReference type="HAMAP" id="MF_00913">
    <property type="entry name" value="PGT_FtsW_proteobact"/>
    <property type="match status" value="1"/>
</dbReference>
<evidence type="ECO:0000256" key="15">
    <source>
        <dbReference type="ARBA" id="ARBA00033270"/>
    </source>
</evidence>
<dbReference type="AlphaFoldDB" id="A0A350P0A8"/>
<gene>
    <name evidence="22" type="ORF">DCW74_03205</name>
</gene>
<evidence type="ECO:0000256" key="6">
    <source>
        <dbReference type="ARBA" id="ARBA00022679"/>
    </source>
</evidence>
<evidence type="ECO:0000256" key="20">
    <source>
        <dbReference type="ARBA" id="ARBA00049902"/>
    </source>
</evidence>
<feature type="transmembrane region" description="Helical" evidence="21">
    <location>
        <begin position="188"/>
        <end position="205"/>
    </location>
</feature>
<keyword evidence="9" id="KW-0573">Peptidoglycan synthesis</keyword>
<name>A0A350P0A8_9ALTE</name>
<dbReference type="PANTHER" id="PTHR30474:SF2">
    <property type="entry name" value="PEPTIDOGLYCAN GLYCOSYLTRANSFERASE FTSW-RELATED"/>
    <property type="match status" value="1"/>
</dbReference>
<keyword evidence="4 22" id="KW-0132">Cell division</keyword>
<feature type="transmembrane region" description="Helical" evidence="21">
    <location>
        <begin position="100"/>
        <end position="120"/>
    </location>
</feature>
<keyword evidence="7 21" id="KW-0812">Transmembrane</keyword>
<feature type="transmembrane region" description="Helical" evidence="21">
    <location>
        <begin position="132"/>
        <end position="153"/>
    </location>
</feature>
<proteinExistence type="inferred from homology"/>
<evidence type="ECO:0000256" key="8">
    <source>
        <dbReference type="ARBA" id="ARBA00022960"/>
    </source>
</evidence>
<keyword evidence="13" id="KW-0961">Cell wall biogenesis/degradation</keyword>
<dbReference type="Pfam" id="PF01098">
    <property type="entry name" value="FTSW_RODA_SPOVE"/>
    <property type="match status" value="1"/>
</dbReference>
<evidence type="ECO:0000256" key="21">
    <source>
        <dbReference type="SAM" id="Phobius"/>
    </source>
</evidence>
<dbReference type="GO" id="GO:0009252">
    <property type="term" value="P:peptidoglycan biosynthetic process"/>
    <property type="evidence" value="ECO:0007669"/>
    <property type="project" value="UniProtKB-KW"/>
</dbReference>
<keyword evidence="12" id="KW-0131">Cell cycle</keyword>
<dbReference type="GO" id="GO:0051301">
    <property type="term" value="P:cell division"/>
    <property type="evidence" value="ECO:0007669"/>
    <property type="project" value="UniProtKB-KW"/>
</dbReference>
<dbReference type="GO" id="GO:0071555">
    <property type="term" value="P:cell wall organization"/>
    <property type="evidence" value="ECO:0007669"/>
    <property type="project" value="UniProtKB-KW"/>
</dbReference>
<dbReference type="InterPro" id="IPR001182">
    <property type="entry name" value="FtsW/RodA"/>
</dbReference>
<evidence type="ECO:0000256" key="16">
    <source>
        <dbReference type="ARBA" id="ARBA00038053"/>
    </source>
</evidence>
<evidence type="ECO:0000313" key="23">
    <source>
        <dbReference type="Proteomes" id="UP000263517"/>
    </source>
</evidence>
<evidence type="ECO:0000256" key="14">
    <source>
        <dbReference type="ARBA" id="ARBA00032370"/>
    </source>
</evidence>
<protein>
    <recommendedName>
        <fullName evidence="17">Probable peptidoglycan glycosyltransferase FtsW</fullName>
        <ecNumber evidence="19">2.4.99.28</ecNumber>
    </recommendedName>
    <alternativeName>
        <fullName evidence="18">Cell division protein FtsW</fullName>
    </alternativeName>
    <alternativeName>
        <fullName evidence="15">Cell wall polymerase</fullName>
    </alternativeName>
    <alternativeName>
        <fullName evidence="14">Peptidoglycan polymerase</fullName>
    </alternativeName>
</protein>
<evidence type="ECO:0000256" key="3">
    <source>
        <dbReference type="ARBA" id="ARBA00022475"/>
    </source>
</evidence>
<feature type="transmembrane region" description="Helical" evidence="21">
    <location>
        <begin position="165"/>
        <end position="182"/>
    </location>
</feature>
<evidence type="ECO:0000256" key="7">
    <source>
        <dbReference type="ARBA" id="ARBA00022692"/>
    </source>
</evidence>
<sequence length="371" mass="40605">MSNAPISTANAPTKLSELFAARHDENRTQQPYDTSLMLIALALMSIGIIIVTSASMPVADRLHDNPFYFAIRHGIYIVGALIAAMTVLQVPMRFWRMSNPYLLLAAIGLLVAVLLVGRTVNGSTRWLALGPITIQAAEPAKLFFFAYLAGYLVRRYEEVTENLKGFIKPLAVFFVLAMLLLIQPDLGTVVVMFATTIGLLFLAGARLWQFFALVFAGLMAVVALIVFEEYRLKRVTSFLDPWADPFGAGYQLTQSLMAYGRGNWFGQGLGNSLQKLEFLPEAHTDFVMAILAEELGFVGVLTVLCLILCMVIKALQIGNKALEKLRPFEGYLAYSIGIWFSFQTAVNIGASAGILPTKGLTLPLVSYGGSS</sequence>
<feature type="transmembrane region" description="Helical" evidence="21">
    <location>
        <begin position="36"/>
        <end position="55"/>
    </location>
</feature>
<comment type="catalytic activity">
    <reaction evidence="20">
        <text>[GlcNAc-(1-&gt;4)-Mur2Ac(oyl-L-Ala-gamma-D-Glu-L-Lys-D-Ala-D-Ala)](n)-di-trans,octa-cis-undecaprenyl diphosphate + beta-D-GlcNAc-(1-&gt;4)-Mur2Ac(oyl-L-Ala-gamma-D-Glu-L-Lys-D-Ala-D-Ala)-di-trans,octa-cis-undecaprenyl diphosphate = [GlcNAc-(1-&gt;4)-Mur2Ac(oyl-L-Ala-gamma-D-Glu-L-Lys-D-Ala-D-Ala)](n+1)-di-trans,octa-cis-undecaprenyl diphosphate + di-trans,octa-cis-undecaprenyl diphosphate + H(+)</text>
        <dbReference type="Rhea" id="RHEA:23708"/>
        <dbReference type="Rhea" id="RHEA-COMP:9602"/>
        <dbReference type="Rhea" id="RHEA-COMP:9603"/>
        <dbReference type="ChEBI" id="CHEBI:15378"/>
        <dbReference type="ChEBI" id="CHEBI:58405"/>
        <dbReference type="ChEBI" id="CHEBI:60033"/>
        <dbReference type="ChEBI" id="CHEBI:78435"/>
        <dbReference type="EC" id="2.4.99.28"/>
    </reaction>
</comment>
<keyword evidence="11 21" id="KW-0472">Membrane</keyword>
<evidence type="ECO:0000256" key="19">
    <source>
        <dbReference type="ARBA" id="ARBA00044770"/>
    </source>
</evidence>
<evidence type="ECO:0000256" key="9">
    <source>
        <dbReference type="ARBA" id="ARBA00022984"/>
    </source>
</evidence>
<dbReference type="NCBIfam" id="TIGR02614">
    <property type="entry name" value="ftsW"/>
    <property type="match status" value="1"/>
</dbReference>
<organism evidence="22 23">
    <name type="scientific">Alteromonas australica</name>
    <dbReference type="NCBI Taxonomy" id="589873"/>
    <lineage>
        <taxon>Bacteria</taxon>
        <taxon>Pseudomonadati</taxon>
        <taxon>Pseudomonadota</taxon>
        <taxon>Gammaproteobacteria</taxon>
        <taxon>Alteromonadales</taxon>
        <taxon>Alteromonadaceae</taxon>
        <taxon>Alteromonas/Salinimonas group</taxon>
        <taxon>Alteromonas</taxon>
    </lineage>
</organism>
<accession>A0A350P0A8</accession>
<dbReference type="EMBL" id="DNAN01000111">
    <property type="protein sequence ID" value="HAW74725.1"/>
    <property type="molecule type" value="Genomic_DNA"/>
</dbReference>
<dbReference type="EC" id="2.4.99.28" evidence="19"/>
<comment type="caution">
    <text evidence="22">The sequence shown here is derived from an EMBL/GenBank/DDBJ whole genome shotgun (WGS) entry which is preliminary data.</text>
</comment>
<dbReference type="GO" id="GO:0008360">
    <property type="term" value="P:regulation of cell shape"/>
    <property type="evidence" value="ECO:0007669"/>
    <property type="project" value="UniProtKB-KW"/>
</dbReference>
<dbReference type="GO" id="GO:0008955">
    <property type="term" value="F:peptidoglycan glycosyltransferase activity"/>
    <property type="evidence" value="ECO:0007669"/>
    <property type="project" value="UniProtKB-EC"/>
</dbReference>
<evidence type="ECO:0000256" key="17">
    <source>
        <dbReference type="ARBA" id="ARBA00041185"/>
    </source>
</evidence>
<dbReference type="Proteomes" id="UP000263517">
    <property type="component" value="Unassembled WGS sequence"/>
</dbReference>
<feature type="non-terminal residue" evidence="22">
    <location>
        <position position="371"/>
    </location>
</feature>
<dbReference type="InterPro" id="IPR013437">
    <property type="entry name" value="FtsW"/>
</dbReference>
<feature type="transmembrane region" description="Helical" evidence="21">
    <location>
        <begin position="286"/>
        <end position="311"/>
    </location>
</feature>
<dbReference type="PANTHER" id="PTHR30474">
    <property type="entry name" value="CELL CYCLE PROTEIN"/>
    <property type="match status" value="1"/>
</dbReference>
<evidence type="ECO:0000256" key="5">
    <source>
        <dbReference type="ARBA" id="ARBA00022676"/>
    </source>
</evidence>
<evidence type="ECO:0000256" key="4">
    <source>
        <dbReference type="ARBA" id="ARBA00022618"/>
    </source>
</evidence>
<keyword evidence="5" id="KW-0328">Glycosyltransferase</keyword>
<evidence type="ECO:0000256" key="10">
    <source>
        <dbReference type="ARBA" id="ARBA00022989"/>
    </source>
</evidence>
<evidence type="ECO:0000313" key="22">
    <source>
        <dbReference type="EMBL" id="HAW74725.1"/>
    </source>
</evidence>
<evidence type="ECO:0000256" key="2">
    <source>
        <dbReference type="ARBA" id="ARBA00004752"/>
    </source>
</evidence>
<evidence type="ECO:0000256" key="13">
    <source>
        <dbReference type="ARBA" id="ARBA00023316"/>
    </source>
</evidence>
<reference evidence="22 23" key="1">
    <citation type="journal article" date="2018" name="Nat. Biotechnol.">
        <title>A standardized bacterial taxonomy based on genome phylogeny substantially revises the tree of life.</title>
        <authorList>
            <person name="Parks D.H."/>
            <person name="Chuvochina M."/>
            <person name="Waite D.W."/>
            <person name="Rinke C."/>
            <person name="Skarshewski A."/>
            <person name="Chaumeil P.A."/>
            <person name="Hugenholtz P."/>
        </authorList>
    </citation>
    <scope>NUCLEOTIDE SEQUENCE [LARGE SCALE GENOMIC DNA]</scope>
    <source>
        <strain evidence="22">UBA11978</strain>
    </source>
</reference>
<dbReference type="GO" id="GO:0032153">
    <property type="term" value="C:cell division site"/>
    <property type="evidence" value="ECO:0007669"/>
    <property type="project" value="TreeGrafter"/>
</dbReference>
<feature type="transmembrane region" description="Helical" evidence="21">
    <location>
        <begin position="67"/>
        <end position="88"/>
    </location>
</feature>
<dbReference type="GO" id="GO:0005886">
    <property type="term" value="C:plasma membrane"/>
    <property type="evidence" value="ECO:0007669"/>
    <property type="project" value="UniProtKB-SubCell"/>
</dbReference>
<dbReference type="STRING" id="589873.EP12_15025"/>
<dbReference type="PROSITE" id="PS00428">
    <property type="entry name" value="FTSW_RODA_SPOVE"/>
    <property type="match status" value="1"/>
</dbReference>
<evidence type="ECO:0000256" key="1">
    <source>
        <dbReference type="ARBA" id="ARBA00004651"/>
    </source>
</evidence>
<keyword evidence="10 21" id="KW-1133">Transmembrane helix</keyword>
<keyword evidence="8" id="KW-0133">Cell shape</keyword>
<dbReference type="GO" id="GO:0015648">
    <property type="term" value="F:lipid-linked peptidoglycan transporter activity"/>
    <property type="evidence" value="ECO:0007669"/>
    <property type="project" value="TreeGrafter"/>
</dbReference>
<dbReference type="NCBIfam" id="NF008042">
    <property type="entry name" value="PRK10774.1"/>
    <property type="match status" value="1"/>
</dbReference>
<dbReference type="InterPro" id="IPR018365">
    <property type="entry name" value="Cell_cycle_FtsW-rel_CS"/>
</dbReference>
<comment type="subcellular location">
    <subcellularLocation>
        <location evidence="1">Cell membrane</location>
        <topology evidence="1">Multi-pass membrane protein</topology>
    </subcellularLocation>
</comment>
<feature type="transmembrane region" description="Helical" evidence="21">
    <location>
        <begin position="210"/>
        <end position="227"/>
    </location>
</feature>
<feature type="transmembrane region" description="Helical" evidence="21">
    <location>
        <begin position="331"/>
        <end position="355"/>
    </location>
</feature>
<comment type="pathway">
    <text evidence="2">Cell wall biogenesis; peptidoglycan biosynthesis.</text>
</comment>
<keyword evidence="3" id="KW-1003">Cell membrane</keyword>